<proteinExistence type="predicted"/>
<reference evidence="2" key="2">
    <citation type="submission" date="2020-11" db="EMBL/GenBank/DDBJ databases">
        <authorList>
            <person name="McCartney M.A."/>
            <person name="Auch B."/>
            <person name="Kono T."/>
            <person name="Mallez S."/>
            <person name="Becker A."/>
            <person name="Gohl D.M."/>
            <person name="Silverstein K.A.T."/>
            <person name="Koren S."/>
            <person name="Bechman K.B."/>
            <person name="Herman A."/>
            <person name="Abrahante J.E."/>
            <person name="Garbe J."/>
        </authorList>
    </citation>
    <scope>NUCLEOTIDE SEQUENCE</scope>
    <source>
        <strain evidence="2">Duluth1</strain>
        <tissue evidence="2">Whole animal</tissue>
    </source>
</reference>
<comment type="caution">
    <text evidence="2">The sequence shown here is derived from an EMBL/GenBank/DDBJ whole genome shotgun (WGS) entry which is preliminary data.</text>
</comment>
<dbReference type="Proteomes" id="UP000828390">
    <property type="component" value="Unassembled WGS sequence"/>
</dbReference>
<dbReference type="EMBL" id="JAIWYP010000014">
    <property type="protein sequence ID" value="KAH3710785.1"/>
    <property type="molecule type" value="Genomic_DNA"/>
</dbReference>
<evidence type="ECO:0000313" key="3">
    <source>
        <dbReference type="Proteomes" id="UP000828390"/>
    </source>
</evidence>
<feature type="compositionally biased region" description="Polar residues" evidence="1">
    <location>
        <begin position="14"/>
        <end position="28"/>
    </location>
</feature>
<feature type="region of interest" description="Disordered" evidence="1">
    <location>
        <begin position="82"/>
        <end position="201"/>
    </location>
</feature>
<keyword evidence="3" id="KW-1185">Reference proteome</keyword>
<sequence>MGNRRAPPCDNVNLGESQNSAITSQSNQSEKRSSIASNSSISQEEHEDTVDAHNLRNFYSHQPSIFDLQPAQTRIIAPMLRPRTISESSNGSGGGGRDRHPFGGRNLNQSKSKPDMECLLKKKNVSGGPKSKWKGPTLTTKTPPTAAAGGLFSRKNEMKLPDDKEPAIVWDPVKKRWVDKNGDDKEETPAAPPRRTMNSLAQVCPLNPQVYPPWRVP</sequence>
<accession>A0A9D3Z541</accession>
<feature type="compositionally biased region" description="Low complexity" evidence="1">
    <location>
        <begin position="134"/>
        <end position="151"/>
    </location>
</feature>
<name>A0A9D3Z541_DREPO</name>
<dbReference type="AlphaFoldDB" id="A0A9D3Z541"/>
<organism evidence="2 3">
    <name type="scientific">Dreissena polymorpha</name>
    <name type="common">Zebra mussel</name>
    <name type="synonym">Mytilus polymorpha</name>
    <dbReference type="NCBI Taxonomy" id="45954"/>
    <lineage>
        <taxon>Eukaryota</taxon>
        <taxon>Metazoa</taxon>
        <taxon>Spiralia</taxon>
        <taxon>Lophotrochozoa</taxon>
        <taxon>Mollusca</taxon>
        <taxon>Bivalvia</taxon>
        <taxon>Autobranchia</taxon>
        <taxon>Heteroconchia</taxon>
        <taxon>Euheterodonta</taxon>
        <taxon>Imparidentia</taxon>
        <taxon>Neoheterodontei</taxon>
        <taxon>Myida</taxon>
        <taxon>Dreissenoidea</taxon>
        <taxon>Dreissenidae</taxon>
        <taxon>Dreissena</taxon>
    </lineage>
</organism>
<protein>
    <submittedName>
        <fullName evidence="2">Uncharacterized protein</fullName>
    </submittedName>
</protein>
<reference evidence="2" key="1">
    <citation type="journal article" date="2019" name="bioRxiv">
        <title>The Genome of the Zebra Mussel, Dreissena polymorpha: A Resource for Invasive Species Research.</title>
        <authorList>
            <person name="McCartney M.A."/>
            <person name="Auch B."/>
            <person name="Kono T."/>
            <person name="Mallez S."/>
            <person name="Zhang Y."/>
            <person name="Obille A."/>
            <person name="Becker A."/>
            <person name="Abrahante J.E."/>
            <person name="Garbe J."/>
            <person name="Badalamenti J.P."/>
            <person name="Herman A."/>
            <person name="Mangelson H."/>
            <person name="Liachko I."/>
            <person name="Sullivan S."/>
            <person name="Sone E.D."/>
            <person name="Koren S."/>
            <person name="Silverstein K.A.T."/>
            <person name="Beckman K.B."/>
            <person name="Gohl D.M."/>
        </authorList>
    </citation>
    <scope>NUCLEOTIDE SEQUENCE</scope>
    <source>
        <strain evidence="2">Duluth1</strain>
        <tissue evidence="2">Whole animal</tissue>
    </source>
</reference>
<feature type="region of interest" description="Disordered" evidence="1">
    <location>
        <begin position="1"/>
        <end position="55"/>
    </location>
</feature>
<feature type="compositionally biased region" description="Basic and acidic residues" evidence="1">
    <location>
        <begin position="154"/>
        <end position="183"/>
    </location>
</feature>
<evidence type="ECO:0000313" key="2">
    <source>
        <dbReference type="EMBL" id="KAH3710785.1"/>
    </source>
</evidence>
<evidence type="ECO:0000256" key="1">
    <source>
        <dbReference type="SAM" id="MobiDB-lite"/>
    </source>
</evidence>
<gene>
    <name evidence="2" type="ORF">DPMN_070280</name>
</gene>